<name>A0A1I3DMA1_9LACT</name>
<reference evidence="1 2" key="1">
    <citation type="submission" date="2016-10" db="EMBL/GenBank/DDBJ databases">
        <authorList>
            <person name="de Groot N.N."/>
        </authorList>
    </citation>
    <scope>NUCLEOTIDE SEQUENCE [LARGE SCALE GENOMIC DNA]</scope>
    <source>
        <strain evidence="1 2">DSM 27630</strain>
    </source>
</reference>
<evidence type="ECO:0000313" key="1">
    <source>
        <dbReference type="EMBL" id="SFH87803.1"/>
    </source>
</evidence>
<gene>
    <name evidence="1" type="ORF">SAMN04489868_1442</name>
</gene>
<proteinExistence type="predicted"/>
<organism evidence="1 2">
    <name type="scientific">Pisciglobus halotolerans</name>
    <dbReference type="NCBI Taxonomy" id="745365"/>
    <lineage>
        <taxon>Bacteria</taxon>
        <taxon>Bacillati</taxon>
        <taxon>Bacillota</taxon>
        <taxon>Bacilli</taxon>
        <taxon>Lactobacillales</taxon>
        <taxon>Carnobacteriaceae</taxon>
    </lineage>
</organism>
<dbReference type="EMBL" id="FOQE01000044">
    <property type="protein sequence ID" value="SFH87803.1"/>
    <property type="molecule type" value="Genomic_DNA"/>
</dbReference>
<sequence>MHLDEVSFVILSQESAEVKQIMHQLVNSRFQKQNQLNISIIPFLSSVCDGWLNLFELKNQYISLPKIENISLDKIIKATRVSYKLYSDRRHNKINNNLHVSGLERLDILKTDYNMLQKKWVEIFGQKDLGVFTINNIPYGNTSQLSIYLEKILNLKSSSSLYTLQKNSAHLLTSYSKYIGFFISSVVSLPYSELVDEKKRLSLDSSNLRHNDYFFYDEKRKNLLGGNLPTDTQLFLFNILCQNNFVNLVIPNVFLSSESLFYRSKLQVYLTSINCLSLILKKYSDTISKKQIQDIKYLITEKEKYFTFENKLRNNIFHYVIQDIPLTVFTNSNYYFQELVEYSVGIGFDRFISNIDNSFISINQVISGLIQYSINN</sequence>
<dbReference type="AlphaFoldDB" id="A0A1I3DMA1"/>
<evidence type="ECO:0000313" key="2">
    <source>
        <dbReference type="Proteomes" id="UP000198668"/>
    </source>
</evidence>
<dbReference type="RefSeq" id="WP_245741938.1">
    <property type="nucleotide sequence ID" value="NZ_FOQE01000044.1"/>
</dbReference>
<accession>A0A1I3DMA1</accession>
<dbReference type="Proteomes" id="UP000198668">
    <property type="component" value="Unassembled WGS sequence"/>
</dbReference>
<keyword evidence="2" id="KW-1185">Reference proteome</keyword>
<protein>
    <submittedName>
        <fullName evidence="1">Uncharacterized protein</fullName>
    </submittedName>
</protein>